<proteinExistence type="predicted"/>
<dbReference type="EMBL" id="CP017147">
    <property type="protein sequence ID" value="AOO80758.1"/>
    <property type="molecule type" value="Genomic_DNA"/>
</dbReference>
<dbReference type="RefSeq" id="WP_069689976.1">
    <property type="nucleotide sequence ID" value="NZ_CP017147.1"/>
</dbReference>
<evidence type="ECO:0000256" key="2">
    <source>
        <dbReference type="SAM" id="SignalP"/>
    </source>
</evidence>
<dbReference type="KEGG" id="bvv:BHK69_10030"/>
<dbReference type="Proteomes" id="UP000094969">
    <property type="component" value="Chromosome"/>
</dbReference>
<sequence>MTRLPQVQTMMLVFLCCAPDAMAQPDFDGPAVVASDVSRCTPGRTAQAPLSEPETIACRRLWQDAVEISRQRALLAQMRAERERAQMLEAARLLAARNAVAKQPPATIETFLSDGQLAYGDVVVIEGGPRVFVGRPGESPDIRDFVPLASPRSPHRRRAAQYEGALPQRRSLQPGDTPWKPPSLQERQP</sequence>
<keyword evidence="2" id="KW-0732">Signal</keyword>
<keyword evidence="4" id="KW-1185">Reference proteome</keyword>
<reference evidence="3 4" key="1">
    <citation type="journal article" date="2015" name="Antonie Van Leeuwenhoek">
        <title>Bosea vaviloviae sp. nov., a new species of slow-growing rhizobia isolated from nodules of the relict species Vavilovia formosa (Stev.) Fed.</title>
        <authorList>
            <person name="Safronova V.I."/>
            <person name="Kuznetsova I.G."/>
            <person name="Sazanova A.L."/>
            <person name="Kimeklis A.K."/>
            <person name="Belimov A.A."/>
            <person name="Andronov E.E."/>
            <person name="Pinaev A.G."/>
            <person name="Chizhevskaya E.P."/>
            <person name="Pukhaev A.R."/>
            <person name="Popov K.P."/>
            <person name="Willems A."/>
            <person name="Tikhonovich I.A."/>
        </authorList>
    </citation>
    <scope>NUCLEOTIDE SEQUENCE [LARGE SCALE GENOMIC DNA]</scope>
    <source>
        <strain evidence="3 4">Vaf18</strain>
    </source>
</reference>
<feature type="signal peptide" evidence="2">
    <location>
        <begin position="1"/>
        <end position="23"/>
    </location>
</feature>
<gene>
    <name evidence="3" type="ORF">BHK69_10030</name>
</gene>
<organism evidence="3 4">
    <name type="scientific">Bosea vaviloviae</name>
    <dbReference type="NCBI Taxonomy" id="1526658"/>
    <lineage>
        <taxon>Bacteria</taxon>
        <taxon>Pseudomonadati</taxon>
        <taxon>Pseudomonadota</taxon>
        <taxon>Alphaproteobacteria</taxon>
        <taxon>Hyphomicrobiales</taxon>
        <taxon>Boseaceae</taxon>
        <taxon>Bosea</taxon>
    </lineage>
</organism>
<evidence type="ECO:0000313" key="3">
    <source>
        <dbReference type="EMBL" id="AOO80758.1"/>
    </source>
</evidence>
<feature type="chain" id="PRO_5009099765" evidence="2">
    <location>
        <begin position="24"/>
        <end position="189"/>
    </location>
</feature>
<dbReference type="AlphaFoldDB" id="A0A1D7U061"/>
<dbReference type="OrthoDB" id="8162661at2"/>
<accession>A0A1D7U061</accession>
<name>A0A1D7U061_9HYPH</name>
<dbReference type="STRING" id="1526658.BHK69_10030"/>
<evidence type="ECO:0000256" key="1">
    <source>
        <dbReference type="SAM" id="MobiDB-lite"/>
    </source>
</evidence>
<protein>
    <submittedName>
        <fullName evidence="3">Uncharacterized protein</fullName>
    </submittedName>
</protein>
<evidence type="ECO:0000313" key="4">
    <source>
        <dbReference type="Proteomes" id="UP000094969"/>
    </source>
</evidence>
<feature type="region of interest" description="Disordered" evidence="1">
    <location>
        <begin position="143"/>
        <end position="189"/>
    </location>
</feature>